<dbReference type="RefSeq" id="WP_170053319.1">
    <property type="nucleotide sequence ID" value="NZ_JABBKX010000002.1"/>
</dbReference>
<dbReference type="GO" id="GO:0016787">
    <property type="term" value="F:hydrolase activity"/>
    <property type="evidence" value="ECO:0007669"/>
    <property type="project" value="UniProtKB-KW"/>
</dbReference>
<name>A0A848EC94_9PROT</name>
<keyword evidence="1 3" id="KW-0378">Hydrolase</keyword>
<dbReference type="InterPro" id="IPR029058">
    <property type="entry name" value="AB_hydrolase_fold"/>
</dbReference>
<sequence length="325" mass="33885">MTGLQASRRDAAHVLDSAVAAFLAGIARDGSGPMAAADIAGTRVALARLQSVPVDAPQVATEDLDLPVGPTGRVGIRILRPAIANGRPLPFILYLHGGGWIMGGKATHDRLMRDLVEGSGAVVVCVDYALAPEVTYPAQIEQAYATLRYLAAHAADHGLDASRIAVAGDCAGGTMAAAVAMLAKQRRGPEIVFQLLFYPILAEPQPTDGASGPWLNRAMICRYIDAAFPDPASRRLPTAFPLLATPEALNDLPPALVIVAEADPLCGQGEDYARRLVEAGVRATATRHLGTIHDFVALNALADTPAARGAIAEATAALRQALYGP</sequence>
<evidence type="ECO:0000313" key="3">
    <source>
        <dbReference type="EMBL" id="NMJ41080.1"/>
    </source>
</evidence>
<evidence type="ECO:0000259" key="2">
    <source>
        <dbReference type="Pfam" id="PF07859"/>
    </source>
</evidence>
<dbReference type="PANTHER" id="PTHR48081:SF8">
    <property type="entry name" value="ALPHA_BETA HYDROLASE FOLD-3 DOMAIN-CONTAINING PROTEIN-RELATED"/>
    <property type="match status" value="1"/>
</dbReference>
<dbReference type="Gene3D" id="3.40.50.1820">
    <property type="entry name" value="alpha/beta hydrolase"/>
    <property type="match status" value="1"/>
</dbReference>
<reference evidence="3 4" key="1">
    <citation type="submission" date="2020-03" db="EMBL/GenBank/DDBJ databases">
        <authorList>
            <person name="Sun Q."/>
        </authorList>
    </citation>
    <scope>NUCLEOTIDE SEQUENCE [LARGE SCALE GENOMIC DNA]</scope>
    <source>
        <strain evidence="3 4">JC162</strain>
    </source>
</reference>
<dbReference type="InterPro" id="IPR013094">
    <property type="entry name" value="AB_hydrolase_3"/>
</dbReference>
<evidence type="ECO:0000256" key="1">
    <source>
        <dbReference type="ARBA" id="ARBA00022801"/>
    </source>
</evidence>
<dbReference type="EMBL" id="JABBKX010000002">
    <property type="protein sequence ID" value="NMJ41080.1"/>
    <property type="molecule type" value="Genomic_DNA"/>
</dbReference>
<dbReference type="Pfam" id="PF07859">
    <property type="entry name" value="Abhydrolase_3"/>
    <property type="match status" value="1"/>
</dbReference>
<keyword evidence="4" id="KW-1185">Reference proteome</keyword>
<organism evidence="3 4">
    <name type="scientific">Neoroseomonas marina</name>
    <dbReference type="NCBI Taxonomy" id="1232220"/>
    <lineage>
        <taxon>Bacteria</taxon>
        <taxon>Pseudomonadati</taxon>
        <taxon>Pseudomonadota</taxon>
        <taxon>Alphaproteobacteria</taxon>
        <taxon>Acetobacterales</taxon>
        <taxon>Acetobacteraceae</taxon>
        <taxon>Neoroseomonas</taxon>
    </lineage>
</organism>
<dbReference type="SUPFAM" id="SSF53474">
    <property type="entry name" value="alpha/beta-Hydrolases"/>
    <property type="match status" value="1"/>
</dbReference>
<feature type="domain" description="Alpha/beta hydrolase fold-3" evidence="2">
    <location>
        <begin position="92"/>
        <end position="296"/>
    </location>
</feature>
<proteinExistence type="predicted"/>
<protein>
    <submittedName>
        <fullName evidence="3">Alpha/beta hydrolase</fullName>
    </submittedName>
</protein>
<dbReference type="AlphaFoldDB" id="A0A848EC94"/>
<accession>A0A848EC94</accession>
<dbReference type="PANTHER" id="PTHR48081">
    <property type="entry name" value="AB HYDROLASE SUPERFAMILY PROTEIN C4A8.06C"/>
    <property type="match status" value="1"/>
</dbReference>
<comment type="caution">
    <text evidence="3">The sequence shown here is derived from an EMBL/GenBank/DDBJ whole genome shotgun (WGS) entry which is preliminary data.</text>
</comment>
<gene>
    <name evidence="3" type="ORF">GWK16_07505</name>
</gene>
<dbReference type="Proteomes" id="UP000548582">
    <property type="component" value="Unassembled WGS sequence"/>
</dbReference>
<evidence type="ECO:0000313" key="4">
    <source>
        <dbReference type="Proteomes" id="UP000548582"/>
    </source>
</evidence>
<dbReference type="InterPro" id="IPR050300">
    <property type="entry name" value="GDXG_lipolytic_enzyme"/>
</dbReference>